<feature type="region of interest" description="Disordered" evidence="1">
    <location>
        <begin position="343"/>
        <end position="373"/>
    </location>
</feature>
<evidence type="ECO:0000256" key="1">
    <source>
        <dbReference type="SAM" id="MobiDB-lite"/>
    </source>
</evidence>
<dbReference type="InterPro" id="IPR058353">
    <property type="entry name" value="DUF8040"/>
</dbReference>
<evidence type="ECO:0000313" key="4">
    <source>
        <dbReference type="Proteomes" id="UP000008694"/>
    </source>
</evidence>
<feature type="compositionally biased region" description="Gly residues" evidence="1">
    <location>
        <begin position="29"/>
        <end position="43"/>
    </location>
</feature>
<evidence type="ECO:0000313" key="3">
    <source>
        <dbReference type="EMBL" id="EFH53789.1"/>
    </source>
</evidence>
<dbReference type="Gramene" id="Al_scaffold_0005_1503">
    <property type="protein sequence ID" value="Al_scaffold_0005_1503"/>
    <property type="gene ID" value="Al_scaffold_0005_1503"/>
</dbReference>
<dbReference type="eggNOG" id="KOG4585">
    <property type="taxonomic scope" value="Eukaryota"/>
</dbReference>
<feature type="region of interest" description="Disordered" evidence="1">
    <location>
        <begin position="29"/>
        <end position="50"/>
    </location>
</feature>
<dbReference type="AlphaFoldDB" id="D7LN84"/>
<dbReference type="PANTHER" id="PTHR22930:SF281">
    <property type="entry name" value="NUCLEASE"/>
    <property type="match status" value="1"/>
</dbReference>
<evidence type="ECO:0000259" key="2">
    <source>
        <dbReference type="Pfam" id="PF26138"/>
    </source>
</evidence>
<gene>
    <name evidence="3" type="ORF">ARALYDRAFT_665468</name>
</gene>
<feature type="domain" description="DUF8040" evidence="2">
    <location>
        <begin position="84"/>
        <end position="172"/>
    </location>
</feature>
<dbReference type="EMBL" id="GL348717">
    <property type="protein sequence ID" value="EFH53789.1"/>
    <property type="molecule type" value="Genomic_DNA"/>
</dbReference>
<dbReference type="HOGENOM" id="CLU_675018_0_0_1"/>
<organism evidence="4">
    <name type="scientific">Arabidopsis lyrata subsp. lyrata</name>
    <name type="common">Lyre-leaved rock-cress</name>
    <dbReference type="NCBI Taxonomy" id="81972"/>
    <lineage>
        <taxon>Eukaryota</taxon>
        <taxon>Viridiplantae</taxon>
        <taxon>Streptophyta</taxon>
        <taxon>Embryophyta</taxon>
        <taxon>Tracheophyta</taxon>
        <taxon>Spermatophyta</taxon>
        <taxon>Magnoliopsida</taxon>
        <taxon>eudicotyledons</taxon>
        <taxon>Gunneridae</taxon>
        <taxon>Pentapetalae</taxon>
        <taxon>rosids</taxon>
        <taxon>malvids</taxon>
        <taxon>Brassicales</taxon>
        <taxon>Brassicaceae</taxon>
        <taxon>Camelineae</taxon>
        <taxon>Arabidopsis</taxon>
    </lineage>
</organism>
<name>D7LN84_ARALL</name>
<dbReference type="InterPro" id="IPR045249">
    <property type="entry name" value="HARBI1-like"/>
</dbReference>
<accession>D7LN84</accession>
<feature type="compositionally biased region" description="Pro residues" evidence="1">
    <location>
        <begin position="347"/>
        <end position="364"/>
    </location>
</feature>
<dbReference type="Proteomes" id="UP000008694">
    <property type="component" value="Unassembled WGS sequence"/>
</dbReference>
<sequence length="408" mass="45950">MSSKVASGIEQLLGQRIAADVRMSYEGGGDGGTAGADDVGGSGSSRRKMPKEIGRDRICEKFLETTGISLPWDSFKSKYDTLRNKWTSYKIHNNPVHCMNMLRMHPEAFKNLCTTLEQRYNLCSTDHISIDEMVAIFLVTCSQNDTQRYVGLSFGRSQETIYRKFHAVLDAVESLACEYLKTPTPASLKHYPRKLQEDSRYWPFFSGFVGDLDGTHVKVMVGGSDAVGYWDRHGQTSLNIVAICDLNMIFKYAWLGAAGSTHDSLVLQYAMDGDPIFPKPPIDKELNRLEEEEATTDGQYMNNIRDEIANMLWNFLPHNFYNLQSPNLLLLHSPTVAAHNHLHLQAPTPPSSPPPSVTPPPPPKVDLGNLDEEEEAEIQWLAANRDKLEQQVLYEASWVVNRKNLSWQ</sequence>
<protein>
    <submittedName>
        <fullName evidence="3">Predicted protein</fullName>
    </submittedName>
</protein>
<dbReference type="PANTHER" id="PTHR22930">
    <property type="match status" value="1"/>
</dbReference>
<proteinExistence type="predicted"/>
<reference evidence="4" key="1">
    <citation type="journal article" date="2011" name="Nat. Genet.">
        <title>The Arabidopsis lyrata genome sequence and the basis of rapid genome size change.</title>
        <authorList>
            <person name="Hu T.T."/>
            <person name="Pattyn P."/>
            <person name="Bakker E.G."/>
            <person name="Cao J."/>
            <person name="Cheng J.-F."/>
            <person name="Clark R.M."/>
            <person name="Fahlgren N."/>
            <person name="Fawcett J.A."/>
            <person name="Grimwood J."/>
            <person name="Gundlach H."/>
            <person name="Haberer G."/>
            <person name="Hollister J.D."/>
            <person name="Ossowski S."/>
            <person name="Ottilar R.P."/>
            <person name="Salamov A.A."/>
            <person name="Schneeberger K."/>
            <person name="Spannagl M."/>
            <person name="Wang X."/>
            <person name="Yang L."/>
            <person name="Nasrallah M.E."/>
            <person name="Bergelson J."/>
            <person name="Carrington J.C."/>
            <person name="Gaut B.S."/>
            <person name="Schmutz J."/>
            <person name="Mayer K.F.X."/>
            <person name="Van de Peer Y."/>
            <person name="Grigoriev I.V."/>
            <person name="Nordborg M."/>
            <person name="Weigel D."/>
            <person name="Guo Y.-L."/>
        </authorList>
    </citation>
    <scope>NUCLEOTIDE SEQUENCE [LARGE SCALE GENOMIC DNA]</scope>
    <source>
        <strain evidence="4">cv. MN47</strain>
    </source>
</reference>
<keyword evidence="4" id="KW-1185">Reference proteome</keyword>
<dbReference type="Pfam" id="PF26138">
    <property type="entry name" value="DUF8040"/>
    <property type="match status" value="1"/>
</dbReference>